<organism evidence="2 3">
    <name type="scientific">Hipposideros armiger</name>
    <name type="common">Great Himalayan leaf-nosed bat</name>
    <dbReference type="NCBI Taxonomy" id="186990"/>
    <lineage>
        <taxon>Eukaryota</taxon>
        <taxon>Metazoa</taxon>
        <taxon>Chordata</taxon>
        <taxon>Craniata</taxon>
        <taxon>Vertebrata</taxon>
        <taxon>Euteleostomi</taxon>
        <taxon>Mammalia</taxon>
        <taxon>Eutheria</taxon>
        <taxon>Laurasiatheria</taxon>
        <taxon>Chiroptera</taxon>
        <taxon>Yinpterochiroptera</taxon>
        <taxon>Rhinolophoidea</taxon>
        <taxon>Hipposideridae</taxon>
        <taxon>Hipposideros</taxon>
    </lineage>
</organism>
<proteinExistence type="predicted"/>
<feature type="compositionally biased region" description="Basic and acidic residues" evidence="1">
    <location>
        <begin position="34"/>
        <end position="45"/>
    </location>
</feature>
<sequence length="115" mass="12291">MLGRRAAGVSSSCNLLRRRPRERADPGLVAKSDVVSRIKTEEGRKPAARSSSGSGVRSSCNVPEAPGGLSAEPWSRPPSSPPRRLLSGRNSSASYLVPCGLVSYILFRKGEVRKT</sequence>
<protein>
    <submittedName>
        <fullName evidence="3">Small integral membrane protein 14 isoform X1</fullName>
    </submittedName>
</protein>
<gene>
    <name evidence="3" type="primary">SMIM14</name>
</gene>
<dbReference type="OrthoDB" id="10665889at2759"/>
<dbReference type="GeneID" id="109381799"/>
<accession>A0A8B7R896</accession>
<feature type="region of interest" description="Disordered" evidence="1">
    <location>
        <begin position="1"/>
        <end position="90"/>
    </location>
</feature>
<evidence type="ECO:0000256" key="1">
    <source>
        <dbReference type="SAM" id="MobiDB-lite"/>
    </source>
</evidence>
<keyword evidence="2" id="KW-1185">Reference proteome</keyword>
<dbReference type="CTD" id="201895"/>
<dbReference type="RefSeq" id="XP_019496368.1">
    <property type="nucleotide sequence ID" value="XM_019640823.1"/>
</dbReference>
<dbReference type="KEGG" id="hai:109381799"/>
<dbReference type="AlphaFoldDB" id="A0A8B7R896"/>
<evidence type="ECO:0000313" key="3">
    <source>
        <dbReference type="RefSeq" id="XP_019496368.1"/>
    </source>
</evidence>
<name>A0A8B7R896_HIPAR</name>
<reference evidence="3" key="1">
    <citation type="submission" date="2025-08" db="UniProtKB">
        <authorList>
            <consortium name="RefSeq"/>
        </authorList>
    </citation>
    <scope>IDENTIFICATION</scope>
    <source>
        <tissue evidence="3">Muscle</tissue>
    </source>
</reference>
<feature type="compositionally biased region" description="Low complexity" evidence="1">
    <location>
        <begin position="49"/>
        <end position="59"/>
    </location>
</feature>
<evidence type="ECO:0000313" key="2">
    <source>
        <dbReference type="Proteomes" id="UP000694851"/>
    </source>
</evidence>
<dbReference type="Proteomes" id="UP000694851">
    <property type="component" value="Unplaced"/>
</dbReference>